<dbReference type="AlphaFoldDB" id="A0A5M3MGQ1"/>
<comment type="caution">
    <text evidence="1">The sequence shown here is derived from an EMBL/GenBank/DDBJ whole genome shotgun (WGS) entry which is preliminary data.</text>
</comment>
<keyword evidence="2" id="KW-1185">Reference proteome</keyword>
<evidence type="ECO:0000313" key="1">
    <source>
        <dbReference type="EMBL" id="EIW77944.1"/>
    </source>
</evidence>
<dbReference type="Proteomes" id="UP000053558">
    <property type="component" value="Unassembled WGS sequence"/>
</dbReference>
<dbReference type="OMA" id="CETCTES"/>
<accession>A0A5M3MGQ1</accession>
<gene>
    <name evidence="1" type="ORF">CONPUDRAFT_61354</name>
</gene>
<dbReference type="GeneID" id="19208143"/>
<proteinExistence type="predicted"/>
<sequence>MCVGYELSVPDGQNTFSIYPIALHTVQSVPWNVTTRGCQFFLYAIGCRGEVTMEGSTCTVCSHLSDNTLLKGIIQRFTAGVSENAPYHWHGAGQLMTMLRLKARTIDEGRLRQLNSAKRLINLERVLDAQKQTLMAIASNRIPAINRVLSAAFRRGSSIYQVLQQVDNAAQGVYHPRGYEDEDYLRGLLFLRLGGARVADMAHRTMDTPATSTLRKHTTLPQLQASPGVPTAEEVTHNLDASLSGMHDALGSLTGSGVGHAVLMFDELAVERRLRWCDRTNSILGVARESSAQAGLQFNTMADVDCLLGEIERGEVDMAVEATVGAIGFLGSHDTAVYSARPFLLSGSSKRETAEAHATILQTSLSAVRSNTHCRRIRIVSLASDGEARRGRALVLLTFKTRLAESSPIFPLLAPLRLMDLHVGNDDITADKDAKHIFKNARSAIFRKKGVTVKGVWLKKGTVRAHLEDVGHSQEHLDTLFNVADKQDVAVAYQLLRDIWKLPPASPEAYLPSYCETRDALRIFGQLFRHLILPYTCIDLSLSEQLTHLSAAAHLAMALFSFPDAGGNFLPVQLYVNIMLMIKNVFFTVAKAKIDCPLAPFYLVLLGTDRLETLFGILRTMVGSDANLDLLQLILRVTATVEVSNIFSRYPHWDRTPRRLHLPILSRDEVPVQNVDHIGPRSFRGDLKPANVTLLTCWKAGRRQIEDTDATLSERLAAIDSTVESSILAPNGTLLIHLPAATDAGIDTDDAEECEYSVGQPTQPVPTGGDSNCDGLCELEDAAADAQWRLSVNSSSAMRVAVPQFSNMVDIDGKGTLVRKSRALAARFEHKKSARSTDRLRRIAGEEKYAPKLTSVSQRLLDGNGNRELLSIGNPVASLFRWNEKLFLGLAQVNDIQFNSQPCDEFPTELLGEDSAKLSLQLIGLRPATVEDDPSQRYDWRSAPLLSIHLSDVAGRVITPVDPKLVIPGLEQQFFLLDTPTLISLTSSLHDKLVPHHVHHIASVSPRAFDFPYKEPAGTSFSILMMFYE</sequence>
<dbReference type="OrthoDB" id="2609626at2759"/>
<evidence type="ECO:0000313" key="2">
    <source>
        <dbReference type="Proteomes" id="UP000053558"/>
    </source>
</evidence>
<dbReference type="RefSeq" id="XP_007771747.1">
    <property type="nucleotide sequence ID" value="XM_007773557.1"/>
</dbReference>
<dbReference type="KEGG" id="cput:CONPUDRAFT_61354"/>
<name>A0A5M3MGQ1_CONPW</name>
<reference evidence="2" key="1">
    <citation type="journal article" date="2012" name="Science">
        <title>The Paleozoic origin of enzymatic lignin decomposition reconstructed from 31 fungal genomes.</title>
        <authorList>
            <person name="Floudas D."/>
            <person name="Binder M."/>
            <person name="Riley R."/>
            <person name="Barry K."/>
            <person name="Blanchette R.A."/>
            <person name="Henrissat B."/>
            <person name="Martinez A.T."/>
            <person name="Otillar R."/>
            <person name="Spatafora J.W."/>
            <person name="Yadav J.S."/>
            <person name="Aerts A."/>
            <person name="Benoit I."/>
            <person name="Boyd A."/>
            <person name="Carlson A."/>
            <person name="Copeland A."/>
            <person name="Coutinho P.M."/>
            <person name="de Vries R.P."/>
            <person name="Ferreira P."/>
            <person name="Findley K."/>
            <person name="Foster B."/>
            <person name="Gaskell J."/>
            <person name="Glotzer D."/>
            <person name="Gorecki P."/>
            <person name="Heitman J."/>
            <person name="Hesse C."/>
            <person name="Hori C."/>
            <person name="Igarashi K."/>
            <person name="Jurgens J.A."/>
            <person name="Kallen N."/>
            <person name="Kersten P."/>
            <person name="Kohler A."/>
            <person name="Kuees U."/>
            <person name="Kumar T.K.A."/>
            <person name="Kuo A."/>
            <person name="LaButti K."/>
            <person name="Larrondo L.F."/>
            <person name="Lindquist E."/>
            <person name="Ling A."/>
            <person name="Lombard V."/>
            <person name="Lucas S."/>
            <person name="Lundell T."/>
            <person name="Martin R."/>
            <person name="McLaughlin D.J."/>
            <person name="Morgenstern I."/>
            <person name="Morin E."/>
            <person name="Murat C."/>
            <person name="Nagy L.G."/>
            <person name="Nolan M."/>
            <person name="Ohm R.A."/>
            <person name="Patyshakuliyeva A."/>
            <person name="Rokas A."/>
            <person name="Ruiz-Duenas F.J."/>
            <person name="Sabat G."/>
            <person name="Salamov A."/>
            <person name="Samejima M."/>
            <person name="Schmutz J."/>
            <person name="Slot J.C."/>
            <person name="St John F."/>
            <person name="Stenlid J."/>
            <person name="Sun H."/>
            <person name="Sun S."/>
            <person name="Syed K."/>
            <person name="Tsang A."/>
            <person name="Wiebenga A."/>
            <person name="Young D."/>
            <person name="Pisabarro A."/>
            <person name="Eastwood D.C."/>
            <person name="Martin F."/>
            <person name="Cullen D."/>
            <person name="Grigoriev I.V."/>
            <person name="Hibbett D.S."/>
        </authorList>
    </citation>
    <scope>NUCLEOTIDE SEQUENCE [LARGE SCALE GENOMIC DNA]</scope>
    <source>
        <strain evidence="2">RWD-64-598 SS2</strain>
    </source>
</reference>
<protein>
    <submittedName>
        <fullName evidence="1">Uncharacterized protein</fullName>
    </submittedName>
</protein>
<dbReference type="EMBL" id="JH711583">
    <property type="protein sequence ID" value="EIW77944.1"/>
    <property type="molecule type" value="Genomic_DNA"/>
</dbReference>
<organism evidence="1 2">
    <name type="scientific">Coniophora puteana (strain RWD-64-598)</name>
    <name type="common">Brown rot fungus</name>
    <dbReference type="NCBI Taxonomy" id="741705"/>
    <lineage>
        <taxon>Eukaryota</taxon>
        <taxon>Fungi</taxon>
        <taxon>Dikarya</taxon>
        <taxon>Basidiomycota</taxon>
        <taxon>Agaricomycotina</taxon>
        <taxon>Agaricomycetes</taxon>
        <taxon>Agaricomycetidae</taxon>
        <taxon>Boletales</taxon>
        <taxon>Coniophorineae</taxon>
        <taxon>Coniophoraceae</taxon>
        <taxon>Coniophora</taxon>
    </lineage>
</organism>